<dbReference type="OrthoDB" id="5514845at2"/>
<dbReference type="RefSeq" id="WP_073103567.1">
    <property type="nucleotide sequence ID" value="NZ_FQXE01000006.1"/>
</dbReference>
<organism evidence="3 4">
    <name type="scientific">Pollutimonas bauzanensis</name>
    <dbReference type="NCBI Taxonomy" id="658167"/>
    <lineage>
        <taxon>Bacteria</taxon>
        <taxon>Pseudomonadati</taxon>
        <taxon>Pseudomonadota</taxon>
        <taxon>Betaproteobacteria</taxon>
        <taxon>Burkholderiales</taxon>
        <taxon>Alcaligenaceae</taxon>
        <taxon>Pollutimonas</taxon>
    </lineage>
</organism>
<dbReference type="AlphaFoldDB" id="A0A1M5X2Q4"/>
<dbReference type="STRING" id="658167.SAMN04488135_106109"/>
<dbReference type="SUPFAM" id="SSF50249">
    <property type="entry name" value="Nucleic acid-binding proteins"/>
    <property type="match status" value="1"/>
</dbReference>
<dbReference type="InterPro" id="IPR022002">
    <property type="entry name" value="ChsH2_Znr"/>
</dbReference>
<gene>
    <name evidence="3" type="ORF">SAMN04488135_106109</name>
</gene>
<dbReference type="InterPro" id="IPR052513">
    <property type="entry name" value="Thioester_dehydratase-like"/>
</dbReference>
<dbReference type="Gene3D" id="6.10.30.10">
    <property type="match status" value="1"/>
</dbReference>
<reference evidence="3 4" key="1">
    <citation type="submission" date="2016-11" db="EMBL/GenBank/DDBJ databases">
        <authorList>
            <person name="Jaros S."/>
            <person name="Januszkiewicz K."/>
            <person name="Wedrychowicz H."/>
        </authorList>
    </citation>
    <scope>NUCLEOTIDE SEQUENCE [LARGE SCALE GENOMIC DNA]</scope>
    <source>
        <strain evidence="3 4">CGMCC 1.10190</strain>
    </source>
</reference>
<accession>A0A1M5X2Q4</accession>
<evidence type="ECO:0000313" key="3">
    <source>
        <dbReference type="EMBL" id="SHH94099.1"/>
    </source>
</evidence>
<name>A0A1M5X2Q4_9BURK</name>
<proteinExistence type="predicted"/>
<evidence type="ECO:0008006" key="5">
    <source>
        <dbReference type="Google" id="ProtNLM"/>
    </source>
</evidence>
<dbReference type="InterPro" id="IPR002878">
    <property type="entry name" value="ChsH2_C"/>
</dbReference>
<dbReference type="PANTHER" id="PTHR34075">
    <property type="entry name" value="BLR3430 PROTEIN"/>
    <property type="match status" value="1"/>
</dbReference>
<sequence>MSPAEKEYSAPIVDEDSGPFWQAASEGRLLIKYCNACEKPHWYPRPRCPFCLGEDTIWQEAAGTGAIYSYSVMRRVAKPYVVAFVSVDEGPSILTNIVDCDIDRLHIGMKVAAAFRPVEGGAILVFRPVEEGWQGHDG</sequence>
<keyword evidence="4" id="KW-1185">Reference proteome</keyword>
<evidence type="ECO:0000259" key="2">
    <source>
        <dbReference type="Pfam" id="PF12172"/>
    </source>
</evidence>
<dbReference type="EMBL" id="FQXE01000006">
    <property type="protein sequence ID" value="SHH94099.1"/>
    <property type="molecule type" value="Genomic_DNA"/>
</dbReference>
<dbReference type="InterPro" id="IPR012340">
    <property type="entry name" value="NA-bd_OB-fold"/>
</dbReference>
<dbReference type="PANTHER" id="PTHR34075:SF5">
    <property type="entry name" value="BLR3430 PROTEIN"/>
    <property type="match status" value="1"/>
</dbReference>
<evidence type="ECO:0000313" key="4">
    <source>
        <dbReference type="Proteomes" id="UP000184226"/>
    </source>
</evidence>
<dbReference type="Proteomes" id="UP000184226">
    <property type="component" value="Unassembled WGS sequence"/>
</dbReference>
<protein>
    <recommendedName>
        <fullName evidence="5">DNA-binding protein</fullName>
    </recommendedName>
</protein>
<dbReference type="Pfam" id="PF12172">
    <property type="entry name" value="zf-ChsH2"/>
    <property type="match status" value="1"/>
</dbReference>
<dbReference type="Pfam" id="PF01796">
    <property type="entry name" value="OB_ChsH2_C"/>
    <property type="match status" value="1"/>
</dbReference>
<evidence type="ECO:0000259" key="1">
    <source>
        <dbReference type="Pfam" id="PF01796"/>
    </source>
</evidence>
<feature type="domain" description="ChsH2 C-terminal OB-fold" evidence="1">
    <location>
        <begin position="58"/>
        <end position="116"/>
    </location>
</feature>
<feature type="domain" description="ChsH2 rubredoxin-like zinc ribbon" evidence="2">
    <location>
        <begin position="21"/>
        <end position="55"/>
    </location>
</feature>